<evidence type="ECO:0000259" key="2">
    <source>
        <dbReference type="PROSITE" id="PS50075"/>
    </source>
</evidence>
<dbReference type="Pfam" id="PF00550">
    <property type="entry name" value="PP-binding"/>
    <property type="match status" value="1"/>
</dbReference>
<sequence length="100" mass="10352">MIAGLLVKVTADAGGGHPAIDDAARHQDLAELGLGSLDWIKLAVLVANETGLELPDEALTDARRRTIAGWADALASVSAHRGDPLEHPIPSRGKDEANAG</sequence>
<proteinExistence type="predicted"/>
<accession>A0ABQ3KIA4</accession>
<protein>
    <recommendedName>
        <fullName evidence="2">Carrier domain-containing protein</fullName>
    </recommendedName>
</protein>
<organism evidence="3 4">
    <name type="scientific">Amycolatopsis bullii</name>
    <dbReference type="NCBI Taxonomy" id="941987"/>
    <lineage>
        <taxon>Bacteria</taxon>
        <taxon>Bacillati</taxon>
        <taxon>Actinomycetota</taxon>
        <taxon>Actinomycetes</taxon>
        <taxon>Pseudonocardiales</taxon>
        <taxon>Pseudonocardiaceae</taxon>
        <taxon>Amycolatopsis</taxon>
    </lineage>
</organism>
<dbReference type="SUPFAM" id="SSF47336">
    <property type="entry name" value="ACP-like"/>
    <property type="match status" value="1"/>
</dbReference>
<evidence type="ECO:0000313" key="3">
    <source>
        <dbReference type="EMBL" id="GHG12134.1"/>
    </source>
</evidence>
<dbReference type="Gene3D" id="1.10.1200.10">
    <property type="entry name" value="ACP-like"/>
    <property type="match status" value="1"/>
</dbReference>
<evidence type="ECO:0000256" key="1">
    <source>
        <dbReference type="SAM" id="MobiDB-lite"/>
    </source>
</evidence>
<dbReference type="Proteomes" id="UP000649955">
    <property type="component" value="Unassembled WGS sequence"/>
</dbReference>
<feature type="region of interest" description="Disordered" evidence="1">
    <location>
        <begin position="79"/>
        <end position="100"/>
    </location>
</feature>
<dbReference type="InterPro" id="IPR036736">
    <property type="entry name" value="ACP-like_sf"/>
</dbReference>
<gene>
    <name evidence="3" type="ORF">GCM10017567_31880</name>
</gene>
<keyword evidence="4" id="KW-1185">Reference proteome</keyword>
<evidence type="ECO:0000313" key="4">
    <source>
        <dbReference type="Proteomes" id="UP000649955"/>
    </source>
</evidence>
<dbReference type="InterPro" id="IPR009081">
    <property type="entry name" value="PP-bd_ACP"/>
</dbReference>
<name>A0ABQ3KIA4_9PSEU</name>
<dbReference type="RefSeq" id="WP_191310683.1">
    <property type="nucleotide sequence ID" value="NZ_BNAW01000011.1"/>
</dbReference>
<feature type="domain" description="Carrier" evidence="2">
    <location>
        <begin position="1"/>
        <end position="78"/>
    </location>
</feature>
<comment type="caution">
    <text evidence="3">The sequence shown here is derived from an EMBL/GenBank/DDBJ whole genome shotgun (WGS) entry which is preliminary data.</text>
</comment>
<dbReference type="EMBL" id="BNAW01000011">
    <property type="protein sequence ID" value="GHG12134.1"/>
    <property type="molecule type" value="Genomic_DNA"/>
</dbReference>
<dbReference type="PROSITE" id="PS50075">
    <property type="entry name" value="CARRIER"/>
    <property type="match status" value="1"/>
</dbReference>
<reference evidence="4" key="1">
    <citation type="journal article" date="2019" name="Int. J. Syst. Evol. Microbiol.">
        <title>The Global Catalogue of Microorganisms (GCM) 10K type strain sequencing project: providing services to taxonomists for standard genome sequencing and annotation.</title>
        <authorList>
            <consortium name="The Broad Institute Genomics Platform"/>
            <consortium name="The Broad Institute Genome Sequencing Center for Infectious Disease"/>
            <person name="Wu L."/>
            <person name="Ma J."/>
        </authorList>
    </citation>
    <scope>NUCLEOTIDE SEQUENCE [LARGE SCALE GENOMIC DNA]</scope>
    <source>
        <strain evidence="4">CGMCC 4.7680</strain>
    </source>
</reference>